<sequence>MIIVVKVMLMEKTEVEIKNKDYSKEDILKSETVGDVLHVYRKLSVDNRYNNLSELQRMVADKLYELGDEEKSNDFTLLSAQTQNSEKIFQAATIFADVVDDFSRKVNDFSGSSEDLKRFSDNLTNSMEEFRITGGKISSAANQIDQASIRMDRASQR</sequence>
<comment type="caution">
    <text evidence="1">The sequence shown here is derived from an EMBL/GenBank/DDBJ whole genome shotgun (WGS) entry which is preliminary data.</text>
</comment>
<evidence type="ECO:0000313" key="1">
    <source>
        <dbReference type="EMBL" id="KKP31282.1"/>
    </source>
</evidence>
<dbReference type="Proteomes" id="UP000034803">
    <property type="component" value="Unassembled WGS sequence"/>
</dbReference>
<accession>A0A0G0BJR1</accession>
<gene>
    <name evidence="1" type="ORF">UR21_C0012G0023</name>
</gene>
<protein>
    <submittedName>
        <fullName evidence="1">Uncharacterized protein</fullName>
    </submittedName>
</protein>
<evidence type="ECO:0000313" key="2">
    <source>
        <dbReference type="Proteomes" id="UP000034803"/>
    </source>
</evidence>
<proteinExistence type="predicted"/>
<dbReference type="AlphaFoldDB" id="A0A0G0BJR1"/>
<dbReference type="EMBL" id="LBOI01000012">
    <property type="protein sequence ID" value="KKP31282.1"/>
    <property type="molecule type" value="Genomic_DNA"/>
</dbReference>
<reference evidence="1 2" key="1">
    <citation type="journal article" date="2015" name="Nature">
        <title>rRNA introns, odd ribosomes, and small enigmatic genomes across a large radiation of phyla.</title>
        <authorList>
            <person name="Brown C.T."/>
            <person name="Hug L.A."/>
            <person name="Thomas B.C."/>
            <person name="Sharon I."/>
            <person name="Castelle C.J."/>
            <person name="Singh A."/>
            <person name="Wilkins M.J."/>
            <person name="Williams K.H."/>
            <person name="Banfield J.F."/>
        </authorList>
    </citation>
    <scope>NUCLEOTIDE SEQUENCE [LARGE SCALE GENOMIC DNA]</scope>
</reference>
<organism evidence="1 2">
    <name type="scientific">Candidatus Woesebacteria bacterium GW2011_GWC2_31_9</name>
    <dbReference type="NCBI Taxonomy" id="1618586"/>
    <lineage>
        <taxon>Bacteria</taxon>
        <taxon>Candidatus Woeseibacteriota</taxon>
    </lineage>
</organism>
<name>A0A0G0BJR1_9BACT</name>